<name>A0A4C1YB38_EUMVA</name>
<evidence type="ECO:0000313" key="2">
    <source>
        <dbReference type="Proteomes" id="UP000299102"/>
    </source>
</evidence>
<dbReference type="EMBL" id="BGZK01001165">
    <property type="protein sequence ID" value="GBP73188.1"/>
    <property type="molecule type" value="Genomic_DNA"/>
</dbReference>
<gene>
    <name evidence="1" type="ORF">EVAR_54921_1</name>
</gene>
<comment type="caution">
    <text evidence="1">The sequence shown here is derived from an EMBL/GenBank/DDBJ whole genome shotgun (WGS) entry which is preliminary data.</text>
</comment>
<proteinExistence type="predicted"/>
<dbReference type="Proteomes" id="UP000299102">
    <property type="component" value="Unassembled WGS sequence"/>
</dbReference>
<keyword evidence="2" id="KW-1185">Reference proteome</keyword>
<dbReference type="AlphaFoldDB" id="A0A4C1YB38"/>
<evidence type="ECO:0000313" key="1">
    <source>
        <dbReference type="EMBL" id="GBP73188.1"/>
    </source>
</evidence>
<sequence>MGWFNHRNSYRIHTNPALIRIRGSLNNGEESFAAPRRGRAGNVNFLPLAAAPLPPRPRPGRFPRRGA</sequence>
<organism evidence="1 2">
    <name type="scientific">Eumeta variegata</name>
    <name type="common">Bagworm moth</name>
    <name type="synonym">Eumeta japonica</name>
    <dbReference type="NCBI Taxonomy" id="151549"/>
    <lineage>
        <taxon>Eukaryota</taxon>
        <taxon>Metazoa</taxon>
        <taxon>Ecdysozoa</taxon>
        <taxon>Arthropoda</taxon>
        <taxon>Hexapoda</taxon>
        <taxon>Insecta</taxon>
        <taxon>Pterygota</taxon>
        <taxon>Neoptera</taxon>
        <taxon>Endopterygota</taxon>
        <taxon>Lepidoptera</taxon>
        <taxon>Glossata</taxon>
        <taxon>Ditrysia</taxon>
        <taxon>Tineoidea</taxon>
        <taxon>Psychidae</taxon>
        <taxon>Oiketicinae</taxon>
        <taxon>Eumeta</taxon>
    </lineage>
</organism>
<accession>A0A4C1YB38</accession>
<reference evidence="1 2" key="1">
    <citation type="journal article" date="2019" name="Commun. Biol.">
        <title>The bagworm genome reveals a unique fibroin gene that provides high tensile strength.</title>
        <authorList>
            <person name="Kono N."/>
            <person name="Nakamura H."/>
            <person name="Ohtoshi R."/>
            <person name="Tomita M."/>
            <person name="Numata K."/>
            <person name="Arakawa K."/>
        </authorList>
    </citation>
    <scope>NUCLEOTIDE SEQUENCE [LARGE SCALE GENOMIC DNA]</scope>
</reference>
<protein>
    <submittedName>
        <fullName evidence="1">Uncharacterized protein</fullName>
    </submittedName>
</protein>